<organism evidence="1">
    <name type="scientific">Podoviridae sp. ctzMH52</name>
    <dbReference type="NCBI Taxonomy" id="2826596"/>
    <lineage>
        <taxon>Viruses</taxon>
        <taxon>Duplodnaviria</taxon>
        <taxon>Heunggongvirae</taxon>
        <taxon>Uroviricota</taxon>
        <taxon>Caudoviricetes</taxon>
    </lineage>
</organism>
<reference evidence="1" key="1">
    <citation type="journal article" date="2021" name="Proc. Natl. Acad. Sci. U.S.A.">
        <title>A Catalog of Tens of Thousands of Viruses from Human Metagenomes Reveals Hidden Associations with Chronic Diseases.</title>
        <authorList>
            <person name="Tisza M.J."/>
            <person name="Buck C.B."/>
        </authorList>
    </citation>
    <scope>NUCLEOTIDE SEQUENCE</scope>
    <source>
        <strain evidence="1">CtzMH52</strain>
    </source>
</reference>
<sequence length="53" mass="6000">MRCPECGVEMMIYSARVDQDGNAEKVLVCRNKRCGRFDTRLRGETVQAPPPKS</sequence>
<dbReference type="EMBL" id="BK015048">
    <property type="protein sequence ID" value="DAD88800.1"/>
    <property type="molecule type" value="Genomic_DNA"/>
</dbReference>
<accession>A0A8S5N2U3</accession>
<protein>
    <submittedName>
        <fullName evidence="1">Nin one binding (NOB1) Zn-ribbon like</fullName>
    </submittedName>
</protein>
<name>A0A8S5N2U3_9CAUD</name>
<proteinExistence type="predicted"/>
<evidence type="ECO:0000313" key="1">
    <source>
        <dbReference type="EMBL" id="DAD88800.1"/>
    </source>
</evidence>